<evidence type="ECO:0000313" key="2">
    <source>
        <dbReference type="EMBL" id="KAJ4928658.1"/>
    </source>
</evidence>
<feature type="region of interest" description="Disordered" evidence="1">
    <location>
        <begin position="104"/>
        <end position="125"/>
    </location>
</feature>
<reference evidence="2" key="1">
    <citation type="submission" date="2022-11" db="EMBL/GenBank/DDBJ databases">
        <title>Chromosome-level genome of Pogonophryne albipinna.</title>
        <authorList>
            <person name="Jo E."/>
        </authorList>
    </citation>
    <scope>NUCLEOTIDE SEQUENCE</scope>
    <source>
        <strain evidence="2">SGF0006</strain>
        <tissue evidence="2">Muscle</tissue>
    </source>
</reference>
<organism evidence="2 3">
    <name type="scientific">Pogonophryne albipinna</name>
    <dbReference type="NCBI Taxonomy" id="1090488"/>
    <lineage>
        <taxon>Eukaryota</taxon>
        <taxon>Metazoa</taxon>
        <taxon>Chordata</taxon>
        <taxon>Craniata</taxon>
        <taxon>Vertebrata</taxon>
        <taxon>Euteleostomi</taxon>
        <taxon>Actinopterygii</taxon>
        <taxon>Neopterygii</taxon>
        <taxon>Teleostei</taxon>
        <taxon>Neoteleostei</taxon>
        <taxon>Acanthomorphata</taxon>
        <taxon>Eupercaria</taxon>
        <taxon>Perciformes</taxon>
        <taxon>Notothenioidei</taxon>
        <taxon>Pogonophryne</taxon>
    </lineage>
</organism>
<name>A0AAD6APS8_9TELE</name>
<comment type="caution">
    <text evidence="2">The sequence shown here is derived from an EMBL/GenBank/DDBJ whole genome shotgun (WGS) entry which is preliminary data.</text>
</comment>
<protein>
    <submittedName>
        <fullName evidence="2">Uncharacterized protein</fullName>
    </submittedName>
</protein>
<dbReference type="EMBL" id="JAPTMU010000017">
    <property type="protein sequence ID" value="KAJ4928658.1"/>
    <property type="molecule type" value="Genomic_DNA"/>
</dbReference>
<dbReference type="AlphaFoldDB" id="A0AAD6APS8"/>
<accession>A0AAD6APS8</accession>
<evidence type="ECO:0000256" key="1">
    <source>
        <dbReference type="SAM" id="MobiDB-lite"/>
    </source>
</evidence>
<dbReference type="Proteomes" id="UP001219934">
    <property type="component" value="Unassembled WGS sequence"/>
</dbReference>
<proteinExistence type="predicted"/>
<gene>
    <name evidence="2" type="ORF">JOQ06_004285</name>
</gene>
<keyword evidence="3" id="KW-1185">Reference proteome</keyword>
<sequence>MSTSSLANIEAASKLLGSAKHDLLMTETYSSSPAYLMPPPYASLLEIDLRNNTIYEFPRFPDGIPSSCSSLRSVPGQVQEFLTLVGQKLTKSLVSASIRKGIPQKFGPRSSHENKERLRHSSRLNNSDTGITYSCYVNNNKVNSRS</sequence>
<evidence type="ECO:0000313" key="3">
    <source>
        <dbReference type="Proteomes" id="UP001219934"/>
    </source>
</evidence>